<dbReference type="OrthoDB" id="3227921at2759"/>
<dbReference type="AlphaFoldDB" id="A0A4Y7T9H9"/>
<proteinExistence type="predicted"/>
<name>A0A4Y7T9H9_COPMI</name>
<reference evidence="2 3" key="1">
    <citation type="journal article" date="2019" name="Nat. Ecol. Evol.">
        <title>Megaphylogeny resolves global patterns of mushroom evolution.</title>
        <authorList>
            <person name="Varga T."/>
            <person name="Krizsan K."/>
            <person name="Foldi C."/>
            <person name="Dima B."/>
            <person name="Sanchez-Garcia M."/>
            <person name="Sanchez-Ramirez S."/>
            <person name="Szollosi G.J."/>
            <person name="Szarkandi J.G."/>
            <person name="Papp V."/>
            <person name="Albert L."/>
            <person name="Andreopoulos W."/>
            <person name="Angelini C."/>
            <person name="Antonin V."/>
            <person name="Barry K.W."/>
            <person name="Bougher N.L."/>
            <person name="Buchanan P."/>
            <person name="Buyck B."/>
            <person name="Bense V."/>
            <person name="Catcheside P."/>
            <person name="Chovatia M."/>
            <person name="Cooper J."/>
            <person name="Damon W."/>
            <person name="Desjardin D."/>
            <person name="Finy P."/>
            <person name="Geml J."/>
            <person name="Haridas S."/>
            <person name="Hughes K."/>
            <person name="Justo A."/>
            <person name="Karasinski D."/>
            <person name="Kautmanova I."/>
            <person name="Kiss B."/>
            <person name="Kocsube S."/>
            <person name="Kotiranta H."/>
            <person name="LaButti K.M."/>
            <person name="Lechner B.E."/>
            <person name="Liimatainen K."/>
            <person name="Lipzen A."/>
            <person name="Lukacs Z."/>
            <person name="Mihaltcheva S."/>
            <person name="Morgado L.N."/>
            <person name="Niskanen T."/>
            <person name="Noordeloos M.E."/>
            <person name="Ohm R.A."/>
            <person name="Ortiz-Santana B."/>
            <person name="Ovrebo C."/>
            <person name="Racz N."/>
            <person name="Riley R."/>
            <person name="Savchenko A."/>
            <person name="Shiryaev A."/>
            <person name="Soop K."/>
            <person name="Spirin V."/>
            <person name="Szebenyi C."/>
            <person name="Tomsovsky M."/>
            <person name="Tulloss R.E."/>
            <person name="Uehling J."/>
            <person name="Grigoriev I.V."/>
            <person name="Vagvolgyi C."/>
            <person name="Papp T."/>
            <person name="Martin F.M."/>
            <person name="Miettinen O."/>
            <person name="Hibbett D.S."/>
            <person name="Nagy L.G."/>
        </authorList>
    </citation>
    <scope>NUCLEOTIDE SEQUENCE [LARGE SCALE GENOMIC DNA]</scope>
    <source>
        <strain evidence="2 3">FP101781</strain>
    </source>
</reference>
<sequence>MRSGCRGESKWLARLRGLIALIAVCALVAFGLFQTIVTPIAELGKIPHRAYRIAGIDYNTAMGRDVRDVQYSVLLLWSRHPGATTNLTSAVAATARWRQQGSGPAQLQQPVPCRVQRVGASLLTSLDRRTWDVAAALCPRSPNQQDGNSLNDDPWWDFPNFDLGINYTGLLGSAGAVSSDRVSDTLRVYLGLTNDLERVYVNTEPVSLFPGTNMLSVANIVLFQGLDPMQLGTFGFESYENYLVASVVQTIPNPYIAPASNPNVATLGFALQTAQGGWTVLQDYRSKSVLSGLSALGGLGSLLSTILAVLLGTSLVQAILRAFSFLRMGGGS</sequence>
<dbReference type="EMBL" id="QPFP01000021">
    <property type="protein sequence ID" value="TEB30825.1"/>
    <property type="molecule type" value="Genomic_DNA"/>
</dbReference>
<keyword evidence="1" id="KW-1133">Transmembrane helix</keyword>
<accession>A0A4Y7T9H9</accession>
<comment type="caution">
    <text evidence="2">The sequence shown here is derived from an EMBL/GenBank/DDBJ whole genome shotgun (WGS) entry which is preliminary data.</text>
</comment>
<keyword evidence="1" id="KW-0812">Transmembrane</keyword>
<evidence type="ECO:0000313" key="3">
    <source>
        <dbReference type="Proteomes" id="UP000298030"/>
    </source>
</evidence>
<organism evidence="2 3">
    <name type="scientific">Coprinellus micaceus</name>
    <name type="common">Glistening ink-cap mushroom</name>
    <name type="synonym">Coprinus micaceus</name>
    <dbReference type="NCBI Taxonomy" id="71717"/>
    <lineage>
        <taxon>Eukaryota</taxon>
        <taxon>Fungi</taxon>
        <taxon>Dikarya</taxon>
        <taxon>Basidiomycota</taxon>
        <taxon>Agaricomycotina</taxon>
        <taxon>Agaricomycetes</taxon>
        <taxon>Agaricomycetidae</taxon>
        <taxon>Agaricales</taxon>
        <taxon>Agaricineae</taxon>
        <taxon>Psathyrellaceae</taxon>
        <taxon>Coprinellus</taxon>
    </lineage>
</organism>
<evidence type="ECO:0000256" key="1">
    <source>
        <dbReference type="SAM" id="Phobius"/>
    </source>
</evidence>
<keyword evidence="1" id="KW-0472">Membrane</keyword>
<dbReference type="Proteomes" id="UP000298030">
    <property type="component" value="Unassembled WGS sequence"/>
</dbReference>
<gene>
    <name evidence="2" type="ORF">FA13DRAFT_498214</name>
</gene>
<feature type="transmembrane region" description="Helical" evidence="1">
    <location>
        <begin position="295"/>
        <end position="320"/>
    </location>
</feature>
<protein>
    <submittedName>
        <fullName evidence="2">Uncharacterized protein</fullName>
    </submittedName>
</protein>
<evidence type="ECO:0000313" key="2">
    <source>
        <dbReference type="EMBL" id="TEB30825.1"/>
    </source>
</evidence>
<keyword evidence="3" id="KW-1185">Reference proteome</keyword>
<feature type="transmembrane region" description="Helical" evidence="1">
    <location>
        <begin position="12"/>
        <end position="33"/>
    </location>
</feature>